<feature type="domain" description="Apple" evidence="2">
    <location>
        <begin position="282"/>
        <end position="358"/>
    </location>
</feature>
<name>A0AAW0KB39_QUESU</name>
<feature type="domain" description="Apple" evidence="2">
    <location>
        <begin position="115"/>
        <end position="191"/>
    </location>
</feature>
<keyword evidence="1" id="KW-1133">Transmembrane helix</keyword>
<protein>
    <submittedName>
        <fullName evidence="3">G-type lectin s-receptor-like serine/threonine-protein kinase ces101</fullName>
    </submittedName>
</protein>
<feature type="transmembrane region" description="Helical" evidence="1">
    <location>
        <begin position="361"/>
        <end position="382"/>
    </location>
</feature>
<dbReference type="GO" id="GO:0016301">
    <property type="term" value="F:kinase activity"/>
    <property type="evidence" value="ECO:0007669"/>
    <property type="project" value="UniProtKB-KW"/>
</dbReference>
<reference evidence="3 4" key="1">
    <citation type="journal article" date="2018" name="Sci. Data">
        <title>The draft genome sequence of cork oak.</title>
        <authorList>
            <person name="Ramos A.M."/>
            <person name="Usie A."/>
            <person name="Barbosa P."/>
            <person name="Barros P.M."/>
            <person name="Capote T."/>
            <person name="Chaves I."/>
            <person name="Simoes F."/>
            <person name="Abreu I."/>
            <person name="Carrasquinho I."/>
            <person name="Faro C."/>
            <person name="Guimaraes J.B."/>
            <person name="Mendonca D."/>
            <person name="Nobrega F."/>
            <person name="Rodrigues L."/>
            <person name="Saibo N.J.M."/>
            <person name="Varela M.C."/>
            <person name="Egas C."/>
            <person name="Matos J."/>
            <person name="Miguel C.M."/>
            <person name="Oliveira M.M."/>
            <person name="Ricardo C.P."/>
            <person name="Goncalves S."/>
        </authorList>
    </citation>
    <scope>NUCLEOTIDE SEQUENCE [LARGE SCALE GENOMIC DNA]</scope>
    <source>
        <strain evidence="4">cv. HL8</strain>
    </source>
</reference>
<evidence type="ECO:0000313" key="3">
    <source>
        <dbReference type="EMBL" id="KAK7836362.1"/>
    </source>
</evidence>
<evidence type="ECO:0000313" key="4">
    <source>
        <dbReference type="Proteomes" id="UP000237347"/>
    </source>
</evidence>
<evidence type="ECO:0000259" key="2">
    <source>
        <dbReference type="SMART" id="SM00473"/>
    </source>
</evidence>
<dbReference type="Proteomes" id="UP000237347">
    <property type="component" value="Unassembled WGS sequence"/>
</dbReference>
<dbReference type="PANTHER" id="PTHR32444:SF226">
    <property type="entry name" value="BULB-TYPE LECTIN DOMAIN-CONTAINING PROTEIN"/>
    <property type="match status" value="1"/>
</dbReference>
<gene>
    <name evidence="3" type="primary">CES101_23</name>
    <name evidence="3" type="ORF">CFP56_022699</name>
</gene>
<dbReference type="AlphaFoldDB" id="A0AAW0KB39"/>
<proteinExistence type="predicted"/>
<dbReference type="PANTHER" id="PTHR32444">
    <property type="entry name" value="BULB-TYPE LECTIN DOMAIN-CONTAINING PROTEIN"/>
    <property type="match status" value="1"/>
</dbReference>
<dbReference type="InterPro" id="IPR003609">
    <property type="entry name" value="Pan_app"/>
</dbReference>
<dbReference type="Pfam" id="PF08276">
    <property type="entry name" value="PAN_2"/>
    <property type="match status" value="2"/>
</dbReference>
<sequence>MTWLGSQISQSMDIRGPLTKIVDPSGSWNNAYFNSSPLRRLTNFYCNFSYISNENETYFSYSTVQTNSPQLTIDYLGALSVDSGSTLVNCTSAFSYFSEGCVAQELPVCRSPNDTFSPNYDTWDNIEGLMFDEGDNLTLMDCEAKCLNNCSCVAYASTNPDAQTGCEIWSTTIPLSDVSIPRTIYFLDSEGNGSWNNAYFNSSPLRRLTNSYCNFSYISNENETFFSYSTVQTNSPQLTIDYLGALSVDSGSTLVNCTSAFSYFSEGCVAQELPVCRSPNDTFSPNYDTWDNIEGLMFDEGDNLTLMDCEAKCLNNCSCVAYASTNPDAQTGCEIWSTTIPLSDGVHYALTWKNKPRANRWWIWLTAAVGGIIITLSCLLCYEKVKKHKAEVTNFQILGERKKKQKMLLQELGGSAIPSIIHDKVKKQNNERPANPDLRIFSFESISLATIEESAILLLVNQNISTR</sequence>
<dbReference type="EMBL" id="PKMF04000355">
    <property type="protein sequence ID" value="KAK7836362.1"/>
    <property type="molecule type" value="Genomic_DNA"/>
</dbReference>
<keyword evidence="1" id="KW-0472">Membrane</keyword>
<keyword evidence="1" id="KW-0812">Transmembrane</keyword>
<organism evidence="3 4">
    <name type="scientific">Quercus suber</name>
    <name type="common">Cork oak</name>
    <dbReference type="NCBI Taxonomy" id="58331"/>
    <lineage>
        <taxon>Eukaryota</taxon>
        <taxon>Viridiplantae</taxon>
        <taxon>Streptophyta</taxon>
        <taxon>Embryophyta</taxon>
        <taxon>Tracheophyta</taxon>
        <taxon>Spermatophyta</taxon>
        <taxon>Magnoliopsida</taxon>
        <taxon>eudicotyledons</taxon>
        <taxon>Gunneridae</taxon>
        <taxon>Pentapetalae</taxon>
        <taxon>rosids</taxon>
        <taxon>fabids</taxon>
        <taxon>Fagales</taxon>
        <taxon>Fagaceae</taxon>
        <taxon>Quercus</taxon>
    </lineage>
</organism>
<comment type="caution">
    <text evidence="3">The sequence shown here is derived from an EMBL/GenBank/DDBJ whole genome shotgun (WGS) entry which is preliminary data.</text>
</comment>
<accession>A0AAW0KB39</accession>
<dbReference type="SMART" id="SM00473">
    <property type="entry name" value="PAN_AP"/>
    <property type="match status" value="2"/>
</dbReference>
<keyword evidence="4" id="KW-1185">Reference proteome</keyword>
<evidence type="ECO:0000256" key="1">
    <source>
        <dbReference type="SAM" id="Phobius"/>
    </source>
</evidence>